<dbReference type="PANTHER" id="PTHR42470">
    <property type="entry name" value="VAST DOMAIN-CONTAINING PROTEIN"/>
    <property type="match status" value="1"/>
</dbReference>
<evidence type="ECO:0000313" key="5">
    <source>
        <dbReference type="Proteomes" id="UP001172673"/>
    </source>
</evidence>
<evidence type="ECO:0000256" key="2">
    <source>
        <dbReference type="SAM" id="MobiDB-lite"/>
    </source>
</evidence>
<protein>
    <recommendedName>
        <fullName evidence="3">DUF7924 domain-containing protein</fullName>
    </recommendedName>
</protein>
<sequence length="602" mass="66417">MESSSPLPETPVSLLRVIDGWSDFRTVVLSAFRITFTDNIKLSELSRPFADRIQPFLQKVDRFSFQERAWREDLAEGKGFGSSVVFPPNALPSVAVNRGLHRCLAPKLTREALPPRVAKTQESLFELPVPRPNLLTGFSTSAFNETELSALPHCSSTSGTIVDFRSGSVSPGTTTYCPFLVFERVSAESEDAVQSAKNQCAIAGAHCVRALQLLFRRCTGPRPVFEKPISFSCAINNSAALINYHYVDVDGRYCMSELSRFNLEDADAFKEFQCWIEAIEDWGSTYLLPVVKVALRQLMKSNSTPPISPMPSLTLSIDTAAGTEEVLMKVLRSTFTSIKWKCDGEYETPLNSSVAHCGTPSGPRRIRTMALSPTSPLDILSAVSGPTTPFAVWRMRPEWGSKSPVSRRHPLSPLKLRADLPDSPCRPATLSPCTPPPEAPNSAKAPMLVLQKRVDLAMNEIQELRSLVQTLQSELKSKNDRLGIDQKNTAQLRLEGSEDRAETPTATKPISRSRHSEPNWDVAALPSVPHAAWAFSSSPVGMLCLLLLLALIMDFARLWEALSCIAIVLGPEVFLRRVSSTGTGFISRWDGIVRRDNVLKPH</sequence>
<evidence type="ECO:0000256" key="1">
    <source>
        <dbReference type="SAM" id="Coils"/>
    </source>
</evidence>
<keyword evidence="1" id="KW-0175">Coiled coil</keyword>
<keyword evidence="5" id="KW-1185">Reference proteome</keyword>
<dbReference type="EMBL" id="JAPDRK010000015">
    <property type="protein sequence ID" value="KAJ9605971.1"/>
    <property type="molecule type" value="Genomic_DNA"/>
</dbReference>
<dbReference type="Proteomes" id="UP001172673">
    <property type="component" value="Unassembled WGS sequence"/>
</dbReference>
<comment type="caution">
    <text evidence="4">The sequence shown here is derived from an EMBL/GenBank/DDBJ whole genome shotgun (WGS) entry which is preliminary data.</text>
</comment>
<dbReference type="AlphaFoldDB" id="A0AA38X357"/>
<dbReference type="PANTHER" id="PTHR42470:SF2">
    <property type="match status" value="1"/>
</dbReference>
<organism evidence="4 5">
    <name type="scientific">Cladophialophora chaetospira</name>
    <dbReference type="NCBI Taxonomy" id="386627"/>
    <lineage>
        <taxon>Eukaryota</taxon>
        <taxon>Fungi</taxon>
        <taxon>Dikarya</taxon>
        <taxon>Ascomycota</taxon>
        <taxon>Pezizomycotina</taxon>
        <taxon>Eurotiomycetes</taxon>
        <taxon>Chaetothyriomycetidae</taxon>
        <taxon>Chaetothyriales</taxon>
        <taxon>Herpotrichiellaceae</taxon>
        <taxon>Cladophialophora</taxon>
    </lineage>
</organism>
<feature type="coiled-coil region" evidence="1">
    <location>
        <begin position="447"/>
        <end position="481"/>
    </location>
</feature>
<reference evidence="4" key="1">
    <citation type="submission" date="2022-10" db="EMBL/GenBank/DDBJ databases">
        <title>Culturing micro-colonial fungi from biological soil crusts in the Mojave desert and describing Neophaeococcomyces mojavensis, and introducing the new genera and species Taxawa tesnikishii.</title>
        <authorList>
            <person name="Kurbessoian T."/>
            <person name="Stajich J.E."/>
        </authorList>
    </citation>
    <scope>NUCLEOTIDE SEQUENCE</scope>
    <source>
        <strain evidence="4">TK_41</strain>
    </source>
</reference>
<proteinExistence type="predicted"/>
<evidence type="ECO:0000313" key="4">
    <source>
        <dbReference type="EMBL" id="KAJ9605971.1"/>
    </source>
</evidence>
<evidence type="ECO:0000259" key="3">
    <source>
        <dbReference type="Pfam" id="PF25545"/>
    </source>
</evidence>
<name>A0AA38X357_9EURO</name>
<feature type="region of interest" description="Disordered" evidence="2">
    <location>
        <begin position="486"/>
        <end position="515"/>
    </location>
</feature>
<gene>
    <name evidence="4" type="ORF">H2200_009820</name>
</gene>
<accession>A0AA38X357</accession>
<feature type="domain" description="DUF7924" evidence="3">
    <location>
        <begin position="121"/>
        <end position="281"/>
    </location>
</feature>
<dbReference type="Pfam" id="PF25545">
    <property type="entry name" value="DUF7924"/>
    <property type="match status" value="1"/>
</dbReference>
<dbReference type="InterPro" id="IPR057684">
    <property type="entry name" value="DUF7924"/>
</dbReference>